<dbReference type="GO" id="GO:0030313">
    <property type="term" value="C:cell envelope"/>
    <property type="evidence" value="ECO:0007669"/>
    <property type="project" value="UniProtKB-SubCell"/>
</dbReference>
<dbReference type="Gene3D" id="2.40.30.170">
    <property type="match status" value="1"/>
</dbReference>
<evidence type="ECO:0000256" key="1">
    <source>
        <dbReference type="ARBA" id="ARBA00004196"/>
    </source>
</evidence>
<evidence type="ECO:0000256" key="3">
    <source>
        <dbReference type="SAM" id="MobiDB-lite"/>
    </source>
</evidence>
<organism evidence="8">
    <name type="scientific">bioreactor metagenome</name>
    <dbReference type="NCBI Taxonomy" id="1076179"/>
    <lineage>
        <taxon>unclassified sequences</taxon>
        <taxon>metagenomes</taxon>
        <taxon>ecological metagenomes</taxon>
    </lineage>
</organism>
<name>A0A644WW08_9ZZZZ</name>
<dbReference type="InterPro" id="IPR058636">
    <property type="entry name" value="Beta-barrel_YknX"/>
</dbReference>
<evidence type="ECO:0000256" key="4">
    <source>
        <dbReference type="SAM" id="Phobius"/>
    </source>
</evidence>
<comment type="subcellular location">
    <subcellularLocation>
        <location evidence="1">Cell envelope</location>
    </subcellularLocation>
</comment>
<dbReference type="InterPro" id="IPR058625">
    <property type="entry name" value="MdtA-like_BSH"/>
</dbReference>
<feature type="domain" description="YknX-like beta-barrel" evidence="7">
    <location>
        <begin position="382"/>
        <end position="453"/>
    </location>
</feature>
<feature type="region of interest" description="Disordered" evidence="3">
    <location>
        <begin position="530"/>
        <end position="560"/>
    </location>
</feature>
<dbReference type="PANTHER" id="PTHR32347">
    <property type="entry name" value="EFFLUX SYSTEM COMPONENT YKNX-RELATED"/>
    <property type="match status" value="1"/>
</dbReference>
<dbReference type="Pfam" id="PF25990">
    <property type="entry name" value="Beta-barrel_YknX"/>
    <property type="match status" value="1"/>
</dbReference>
<reference evidence="8" key="1">
    <citation type="submission" date="2019-08" db="EMBL/GenBank/DDBJ databases">
        <authorList>
            <person name="Kucharzyk K."/>
            <person name="Murdoch R.W."/>
            <person name="Higgins S."/>
            <person name="Loffler F."/>
        </authorList>
    </citation>
    <scope>NUCLEOTIDE SEQUENCE</scope>
</reference>
<evidence type="ECO:0000256" key="2">
    <source>
        <dbReference type="ARBA" id="ARBA00023054"/>
    </source>
</evidence>
<sequence length="560" mass="58014">MNLLSKTKVKLTTPQFQAEGKKKSVKKWLIITGTVIAVAVAALSLRGLAGRKAGTESEYTFVAAGRRDITDTLAGSGALEPADSYTVTTLISGDILTAGFEEGDIVKKGDVLYQLDSSDAATGIARSELSVSKSQRAYQDKADSLADLTVKAPISGTITGMTVKTGDTVGTQIAIASIKNTSTLSVTEYYSDEYAGLIYAGMQAMVSVPGQMLNLTGQVSEVSAQKRVSDTGVPCFAVTVQVTNPGALTAGMDATGWLVGSDTIYPTIEDGDGLDALGATTVYAKVQGTVSKISVRNGETVSAGQTILLLESDTLADEVKNAADSLKDAQLSLQSQYDTLDNYTITAPIDGTIIDKYYKQGETSETNKPLCIIYDLSYLTLTLDVDELDIAQISVGQKAAVTADAVPDSTYEGTITKIGINGTTTGGVTTYPVTIRIDETKGLLPGMNVDVSIVVKESKNALSIPAGAIEHSGRVLVKTADGTTGEGAPDGYGYVEVKTGASDGDYVEILSGLAEGDTVAYIPETAQGGSLLPFTPGGEGSPAANMRDAANGQSTGGNTP</sequence>
<keyword evidence="2" id="KW-0175">Coiled coil</keyword>
<feature type="compositionally biased region" description="Polar residues" evidence="3">
    <location>
        <begin position="551"/>
        <end position="560"/>
    </location>
</feature>
<proteinExistence type="predicted"/>
<evidence type="ECO:0000259" key="5">
    <source>
        <dbReference type="Pfam" id="PF25917"/>
    </source>
</evidence>
<keyword evidence="4" id="KW-1133">Transmembrane helix</keyword>
<feature type="domain" description="CzcB-like barrel-sandwich hybrid" evidence="6">
    <location>
        <begin position="280"/>
        <end position="374"/>
    </location>
</feature>
<dbReference type="AlphaFoldDB" id="A0A644WW08"/>
<evidence type="ECO:0000313" key="8">
    <source>
        <dbReference type="EMBL" id="MPM07791.1"/>
    </source>
</evidence>
<keyword evidence="4" id="KW-0812">Transmembrane</keyword>
<comment type="caution">
    <text evidence="8">The sequence shown here is derived from an EMBL/GenBank/DDBJ whole genome shotgun (WGS) entry which is preliminary data.</text>
</comment>
<dbReference type="Gene3D" id="2.40.420.20">
    <property type="match status" value="1"/>
</dbReference>
<dbReference type="SUPFAM" id="SSF111369">
    <property type="entry name" value="HlyD-like secretion proteins"/>
    <property type="match status" value="2"/>
</dbReference>
<feature type="transmembrane region" description="Helical" evidence="4">
    <location>
        <begin position="28"/>
        <end position="49"/>
    </location>
</feature>
<keyword evidence="4" id="KW-0472">Membrane</keyword>
<protein>
    <submittedName>
        <fullName evidence="8">Multidrug resistance protein MdtA</fullName>
    </submittedName>
</protein>
<dbReference type="Pfam" id="PF25973">
    <property type="entry name" value="BSH_CzcB"/>
    <property type="match status" value="1"/>
</dbReference>
<evidence type="ECO:0000259" key="7">
    <source>
        <dbReference type="Pfam" id="PF25990"/>
    </source>
</evidence>
<accession>A0A644WW08</accession>
<feature type="domain" description="Multidrug resistance protein MdtA-like barrel-sandwich hybrid" evidence="5">
    <location>
        <begin position="86"/>
        <end position="171"/>
    </location>
</feature>
<dbReference type="InterPro" id="IPR050465">
    <property type="entry name" value="UPF0194_transport"/>
</dbReference>
<dbReference type="InterPro" id="IPR058647">
    <property type="entry name" value="BSH_CzcB-like"/>
</dbReference>
<evidence type="ECO:0000259" key="6">
    <source>
        <dbReference type="Pfam" id="PF25973"/>
    </source>
</evidence>
<gene>
    <name evidence="8" type="primary">mdtA_38</name>
    <name evidence="8" type="ORF">SDC9_54099</name>
</gene>
<dbReference type="Pfam" id="PF25917">
    <property type="entry name" value="BSH_RND"/>
    <property type="match status" value="1"/>
</dbReference>
<dbReference type="EMBL" id="VSSQ01001376">
    <property type="protein sequence ID" value="MPM07791.1"/>
    <property type="molecule type" value="Genomic_DNA"/>
</dbReference>
<dbReference type="PANTHER" id="PTHR32347:SF14">
    <property type="entry name" value="EFFLUX SYSTEM COMPONENT YKNX-RELATED"/>
    <property type="match status" value="1"/>
</dbReference>
<dbReference type="Gene3D" id="2.40.50.100">
    <property type="match status" value="2"/>
</dbReference>